<dbReference type="EMBL" id="JAPDRQ010000151">
    <property type="protein sequence ID" value="KAJ9653525.1"/>
    <property type="molecule type" value="Genomic_DNA"/>
</dbReference>
<sequence>MARPNGTGTTACIPSAVIGSDRQRRYHPGASHAPTESFSSDKENQDQQTPGSRLKKRKSASTAMSTPMQPQSAAGNKRRRLEENGRGPASQSARRRELADKVDTSYYDPDQDERTKRATLKQLRDLSSQLNDSRAEYLQRGSRGIHDTITQANGYFSGVKQTSVATVDSRLLVNVGDLAYKKINTMSTGDTSTAIDVDDFLSKCIGYMKTAPSDPVTATQSTQRRRPQIRHNNSNTGSDQEGEEDIRELNFAHLGATLCFPASSRPCLSSFLLGPLSVEKKQRPPTQRRAIQRAANANSLQAARPTSLSQEDLDHQESLTLTSICSNIATLLSNTQSRGEKLVEQEVDDLPSEASEAQIRKIMAKHNMADNGGVPLFKFCINPKSFGQTVENFFYVSFLIKEGKFGLDFDGDDWPTLGMVESERTVEKRQETQRNQAVFTLDFDQWEDLVQGLGIEESIIPHRKDDEFQELNLAYRDRDEVSSRNRGRSTTIMNDEEDEDMYGPG</sequence>
<keyword evidence="2" id="KW-1185">Reference proteome</keyword>
<proteinExistence type="predicted"/>
<evidence type="ECO:0000313" key="2">
    <source>
        <dbReference type="Proteomes" id="UP001172386"/>
    </source>
</evidence>
<comment type="caution">
    <text evidence="1">The sequence shown here is derived from an EMBL/GenBank/DDBJ whole genome shotgun (WGS) entry which is preliminary data.</text>
</comment>
<reference evidence="1" key="1">
    <citation type="submission" date="2022-10" db="EMBL/GenBank/DDBJ databases">
        <title>Culturing micro-colonial fungi from biological soil crusts in the Mojave desert and describing Neophaeococcomyces mojavensis, and introducing the new genera and species Taxawa tesnikishii.</title>
        <authorList>
            <person name="Kurbessoian T."/>
            <person name="Stajich J.E."/>
        </authorList>
    </citation>
    <scope>NUCLEOTIDE SEQUENCE</scope>
    <source>
        <strain evidence="1">JES_112</strain>
    </source>
</reference>
<evidence type="ECO:0000313" key="1">
    <source>
        <dbReference type="EMBL" id="KAJ9653525.1"/>
    </source>
</evidence>
<gene>
    <name evidence="1" type="ORF">H2198_007307</name>
</gene>
<accession>A0ACC3A125</accession>
<dbReference type="Proteomes" id="UP001172386">
    <property type="component" value="Unassembled WGS sequence"/>
</dbReference>
<organism evidence="1 2">
    <name type="scientific">Neophaeococcomyces mojaviensis</name>
    <dbReference type="NCBI Taxonomy" id="3383035"/>
    <lineage>
        <taxon>Eukaryota</taxon>
        <taxon>Fungi</taxon>
        <taxon>Dikarya</taxon>
        <taxon>Ascomycota</taxon>
        <taxon>Pezizomycotina</taxon>
        <taxon>Eurotiomycetes</taxon>
        <taxon>Chaetothyriomycetidae</taxon>
        <taxon>Chaetothyriales</taxon>
        <taxon>Chaetothyriales incertae sedis</taxon>
        <taxon>Neophaeococcomyces</taxon>
    </lineage>
</organism>
<name>A0ACC3A125_9EURO</name>
<protein>
    <submittedName>
        <fullName evidence="1">Uncharacterized protein</fullName>
    </submittedName>
</protein>